<gene>
    <name evidence="2" type="ORF">MYCIT1_LOCUS29390</name>
</gene>
<name>A0AAD2HQV6_9AGAR</name>
<feature type="non-terminal residue" evidence="2">
    <location>
        <position position="1"/>
    </location>
</feature>
<feature type="compositionally biased region" description="Basic and acidic residues" evidence="1">
    <location>
        <begin position="30"/>
        <end position="45"/>
    </location>
</feature>
<keyword evidence="3" id="KW-1185">Reference proteome</keyword>
<protein>
    <submittedName>
        <fullName evidence="2">Uncharacterized protein</fullName>
    </submittedName>
</protein>
<dbReference type="EMBL" id="CAVNYO010000436">
    <property type="protein sequence ID" value="CAK5279379.1"/>
    <property type="molecule type" value="Genomic_DNA"/>
</dbReference>
<evidence type="ECO:0000313" key="3">
    <source>
        <dbReference type="Proteomes" id="UP001295794"/>
    </source>
</evidence>
<dbReference type="AlphaFoldDB" id="A0AAD2HQV6"/>
<evidence type="ECO:0000313" key="2">
    <source>
        <dbReference type="EMBL" id="CAK5279379.1"/>
    </source>
</evidence>
<organism evidence="2 3">
    <name type="scientific">Mycena citricolor</name>
    <dbReference type="NCBI Taxonomy" id="2018698"/>
    <lineage>
        <taxon>Eukaryota</taxon>
        <taxon>Fungi</taxon>
        <taxon>Dikarya</taxon>
        <taxon>Basidiomycota</taxon>
        <taxon>Agaricomycotina</taxon>
        <taxon>Agaricomycetes</taxon>
        <taxon>Agaricomycetidae</taxon>
        <taxon>Agaricales</taxon>
        <taxon>Marasmiineae</taxon>
        <taxon>Mycenaceae</taxon>
        <taxon>Mycena</taxon>
    </lineage>
</organism>
<proteinExistence type="predicted"/>
<sequence length="183" mass="19357">VESVCCWSLGSSTVIRTRSSSTIAGSPSEALEKSGEERIKNDIHSGRTAASPVRAVAGKSASVDSSSGTPDSRIISWACSSAIVDSLVVTVIRISALSGASSSPNRSFSSSVSGSRSFRRRKTVRTTACIVFSAERRRVSGVRVKIRTGQDHVTCRSAAFGSTSSAETIIYHSHNAQQHYFVA</sequence>
<evidence type="ECO:0000256" key="1">
    <source>
        <dbReference type="SAM" id="MobiDB-lite"/>
    </source>
</evidence>
<dbReference type="Proteomes" id="UP001295794">
    <property type="component" value="Unassembled WGS sequence"/>
</dbReference>
<comment type="caution">
    <text evidence="2">The sequence shown here is derived from an EMBL/GenBank/DDBJ whole genome shotgun (WGS) entry which is preliminary data.</text>
</comment>
<accession>A0AAD2HQV6</accession>
<reference evidence="2" key="1">
    <citation type="submission" date="2023-11" db="EMBL/GenBank/DDBJ databases">
        <authorList>
            <person name="De Vega J J."/>
            <person name="De Vega J J."/>
        </authorList>
    </citation>
    <scope>NUCLEOTIDE SEQUENCE</scope>
</reference>
<feature type="region of interest" description="Disordered" evidence="1">
    <location>
        <begin position="22"/>
        <end position="51"/>
    </location>
</feature>